<sequence>MQNLLVRVSYKLDEMNLHNICDTKVSYIGNKDILGNLMVGGMVTKNSGTFTFQAEDIEEAKTIAFSNPLIKHRLASYRDINYNFEIQG</sequence>
<dbReference type="AlphaFoldDB" id="D9SMA2"/>
<reference evidence="1 2" key="1">
    <citation type="submission" date="2010-08" db="EMBL/GenBank/DDBJ databases">
        <title>Complete sequence of Clostridium cellulovorans 743B.</title>
        <authorList>
            <consortium name="US DOE Joint Genome Institute"/>
            <person name="Lucas S."/>
            <person name="Copeland A."/>
            <person name="Lapidus A."/>
            <person name="Cheng J.-F."/>
            <person name="Bruce D."/>
            <person name="Goodwin L."/>
            <person name="Pitluck S."/>
            <person name="Chertkov O."/>
            <person name="Detter J.C."/>
            <person name="Han C."/>
            <person name="Tapia R."/>
            <person name="Land M."/>
            <person name="Hauser L."/>
            <person name="Chang Y.-J."/>
            <person name="Jeffries C."/>
            <person name="Kyrpides N."/>
            <person name="Ivanova N."/>
            <person name="Mikhailova N."/>
            <person name="Hemme C.L."/>
            <person name="Woyke T."/>
        </authorList>
    </citation>
    <scope>NUCLEOTIDE SEQUENCE [LARGE SCALE GENOMIC DNA]</scope>
    <source>
        <strain evidence="2">ATCC 35296 / DSM 3052 / OCM 3 / 743B</strain>
    </source>
</reference>
<organism evidence="1 2">
    <name type="scientific">Clostridium cellulovorans (strain ATCC 35296 / DSM 3052 / OCM 3 / 743B)</name>
    <dbReference type="NCBI Taxonomy" id="573061"/>
    <lineage>
        <taxon>Bacteria</taxon>
        <taxon>Bacillati</taxon>
        <taxon>Bacillota</taxon>
        <taxon>Clostridia</taxon>
        <taxon>Eubacteriales</taxon>
        <taxon>Clostridiaceae</taxon>
        <taxon>Clostridium</taxon>
    </lineage>
</organism>
<dbReference type="KEGG" id="ccb:Clocel_4096"/>
<name>D9SMA2_CLOC7</name>
<gene>
    <name evidence="1" type="ordered locus">Clocel_4096</name>
</gene>
<proteinExistence type="predicted"/>
<dbReference type="OrthoDB" id="1932288at2"/>
<evidence type="ECO:0000313" key="2">
    <source>
        <dbReference type="Proteomes" id="UP000002730"/>
    </source>
</evidence>
<accession>D9SMA2</accession>
<keyword evidence="2" id="KW-1185">Reference proteome</keyword>
<evidence type="ECO:0000313" key="1">
    <source>
        <dbReference type="EMBL" id="ADL53758.1"/>
    </source>
</evidence>
<dbReference type="RefSeq" id="WP_010074108.1">
    <property type="nucleotide sequence ID" value="NC_014393.1"/>
</dbReference>
<dbReference type="HOGENOM" id="CLU_2463602_0_0_9"/>
<dbReference type="EMBL" id="CP002160">
    <property type="protein sequence ID" value="ADL53758.1"/>
    <property type="molecule type" value="Genomic_DNA"/>
</dbReference>
<protein>
    <recommendedName>
        <fullName evidence="3">YCII-related</fullName>
    </recommendedName>
</protein>
<dbReference type="Proteomes" id="UP000002730">
    <property type="component" value="Chromosome"/>
</dbReference>
<evidence type="ECO:0008006" key="3">
    <source>
        <dbReference type="Google" id="ProtNLM"/>
    </source>
</evidence>